<dbReference type="SMART" id="SM00052">
    <property type="entry name" value="EAL"/>
    <property type="match status" value="1"/>
</dbReference>
<feature type="domain" description="EAL" evidence="1">
    <location>
        <begin position="1"/>
        <end position="122"/>
    </location>
</feature>
<dbReference type="AlphaFoldDB" id="A0A645IDW5"/>
<comment type="caution">
    <text evidence="2">The sequence shown here is derived from an EMBL/GenBank/DDBJ whole genome shotgun (WGS) entry which is preliminary data.</text>
</comment>
<dbReference type="Pfam" id="PF00563">
    <property type="entry name" value="EAL"/>
    <property type="match status" value="1"/>
</dbReference>
<proteinExistence type="predicted"/>
<dbReference type="InterPro" id="IPR001633">
    <property type="entry name" value="EAL_dom"/>
</dbReference>
<evidence type="ECO:0000259" key="1">
    <source>
        <dbReference type="PROSITE" id="PS50883"/>
    </source>
</evidence>
<dbReference type="PANTHER" id="PTHR33121:SF70">
    <property type="entry name" value="SIGNALING PROTEIN YKOW"/>
    <property type="match status" value="1"/>
</dbReference>
<dbReference type="Gene3D" id="3.20.20.450">
    <property type="entry name" value="EAL domain"/>
    <property type="match status" value="1"/>
</dbReference>
<accession>A0A645IDW5</accession>
<reference evidence="2" key="1">
    <citation type="submission" date="2019-08" db="EMBL/GenBank/DDBJ databases">
        <authorList>
            <person name="Kucharzyk K."/>
            <person name="Murdoch R.W."/>
            <person name="Higgins S."/>
            <person name="Loffler F."/>
        </authorList>
    </citation>
    <scope>NUCLEOTIDE SEQUENCE</scope>
</reference>
<dbReference type="SUPFAM" id="SSF141868">
    <property type="entry name" value="EAL domain-like"/>
    <property type="match status" value="1"/>
</dbReference>
<dbReference type="PANTHER" id="PTHR33121">
    <property type="entry name" value="CYCLIC DI-GMP PHOSPHODIESTERASE PDEF"/>
    <property type="match status" value="1"/>
</dbReference>
<dbReference type="CDD" id="cd01948">
    <property type="entry name" value="EAL"/>
    <property type="match status" value="1"/>
</dbReference>
<protein>
    <submittedName>
        <fullName evidence="2">Putative signaling protein</fullName>
    </submittedName>
</protein>
<organism evidence="2">
    <name type="scientific">bioreactor metagenome</name>
    <dbReference type="NCBI Taxonomy" id="1076179"/>
    <lineage>
        <taxon>unclassified sequences</taxon>
        <taxon>metagenomes</taxon>
        <taxon>ecological metagenomes</taxon>
    </lineage>
</organism>
<dbReference type="InterPro" id="IPR050706">
    <property type="entry name" value="Cyclic-di-GMP_PDE-like"/>
</dbReference>
<gene>
    <name evidence="2" type="ORF">SDC9_196645</name>
</gene>
<dbReference type="GO" id="GO:0071111">
    <property type="term" value="F:cyclic-guanylate-specific phosphodiesterase activity"/>
    <property type="evidence" value="ECO:0007669"/>
    <property type="project" value="InterPro"/>
</dbReference>
<evidence type="ECO:0000313" key="2">
    <source>
        <dbReference type="EMBL" id="MPN49032.1"/>
    </source>
</evidence>
<sequence>MENIENSRKQLNRLKELGVTVAIDDFGTGYSSLKYLRKLSIDTLKIDQSFVQDIGKNENGEAIVIAIIQLAQNLNMKVIAEGVETEAQMSFLKYKGCDEMQGYYYCKPLPAGQIEDFLKKEKVSFA</sequence>
<dbReference type="InterPro" id="IPR035919">
    <property type="entry name" value="EAL_sf"/>
</dbReference>
<name>A0A645IDW5_9ZZZZ</name>
<dbReference type="EMBL" id="VSSQ01111910">
    <property type="protein sequence ID" value="MPN49032.1"/>
    <property type="molecule type" value="Genomic_DNA"/>
</dbReference>
<dbReference type="PROSITE" id="PS50883">
    <property type="entry name" value="EAL"/>
    <property type="match status" value="1"/>
</dbReference>